<dbReference type="InterPro" id="IPR041290">
    <property type="entry name" value="Tli4_C"/>
</dbReference>
<name>A0A7W2I918_9BURK</name>
<evidence type="ECO:0000256" key="1">
    <source>
        <dbReference type="SAM" id="MobiDB-lite"/>
    </source>
</evidence>
<evidence type="ECO:0000259" key="3">
    <source>
        <dbReference type="Pfam" id="PF18443"/>
    </source>
</evidence>
<dbReference type="AlphaFoldDB" id="A0A7W2I918"/>
<evidence type="ECO:0008006" key="6">
    <source>
        <dbReference type="Google" id="ProtNLM"/>
    </source>
</evidence>
<organism evidence="4 5">
    <name type="scientific">Rugamonas fusca</name>
    <dbReference type="NCBI Taxonomy" id="2758568"/>
    <lineage>
        <taxon>Bacteria</taxon>
        <taxon>Pseudomonadati</taxon>
        <taxon>Pseudomonadota</taxon>
        <taxon>Betaproteobacteria</taxon>
        <taxon>Burkholderiales</taxon>
        <taxon>Oxalobacteraceae</taxon>
        <taxon>Telluria group</taxon>
        <taxon>Rugamonas</taxon>
    </lineage>
</organism>
<evidence type="ECO:0000259" key="2">
    <source>
        <dbReference type="Pfam" id="PF18426"/>
    </source>
</evidence>
<feature type="domain" description="Tle cognate immunity protein 4 C-terminal" evidence="2">
    <location>
        <begin position="143"/>
        <end position="305"/>
    </location>
</feature>
<evidence type="ECO:0000313" key="4">
    <source>
        <dbReference type="EMBL" id="MBA5608267.1"/>
    </source>
</evidence>
<evidence type="ECO:0000313" key="5">
    <source>
        <dbReference type="Proteomes" id="UP000566711"/>
    </source>
</evidence>
<gene>
    <name evidence="4" type="ORF">H3H36_23235</name>
</gene>
<feature type="domain" description="Tle cognate immunity protein 4 N-terminal" evidence="3">
    <location>
        <begin position="5"/>
        <end position="112"/>
    </location>
</feature>
<dbReference type="InterPro" id="IPR040761">
    <property type="entry name" value="Tli4_N"/>
</dbReference>
<accession>A0A7W2I918</accession>
<dbReference type="Proteomes" id="UP000566711">
    <property type="component" value="Unassembled WGS sequence"/>
</dbReference>
<protein>
    <recommendedName>
        <fullName evidence="6">Tle cognate immunity protein 4 C-terminal domain-containing protein</fullName>
    </recommendedName>
</protein>
<sequence length="420" mass="48298">MMNSTTLCFGRFLIDLPEGVHIRQIGQQSSFMYGDIYSEKLERGVSEFEMRMLEREAEARRGNNKDKFKFVEVKKTPSNNTRIFIFNDDVFGRKLFQVEMYHFDGGILYSLSQGPYNNKTINEVVKGIENDIVAHLRPRKIDEIPSAPGFCFKDGFVENDDYKEHFEEARMQINLKEWPDVWVAVYSQTVPKAGDESLLQRIDKYPESPLEKAYIKTFRRGKRDVNGFKGEELLDLLPTENGVKQHYFHWEALGQIDNVFAPLLDLEFETAVLPLKGPRPRPSLTDEQAIKLYDTIVSSIRLRPTTAPAKTSANEPPKKNLGEQAITGRICPQTGWWQTSDAGVVAEWRRRHFMEGELLPSALRREEPTLWQIIKGERPVRPGAVVWQLVEYGHAPNEDTQVRVRQETDPAKGAEPPTRN</sequence>
<proteinExistence type="predicted"/>
<feature type="region of interest" description="Disordered" evidence="1">
    <location>
        <begin position="398"/>
        <end position="420"/>
    </location>
</feature>
<reference evidence="4 5" key="1">
    <citation type="submission" date="2020-07" db="EMBL/GenBank/DDBJ databases">
        <title>Novel species isolated from subtropical streams in China.</title>
        <authorList>
            <person name="Lu H."/>
        </authorList>
    </citation>
    <scope>NUCLEOTIDE SEQUENCE [LARGE SCALE GENOMIC DNA]</scope>
    <source>
        <strain evidence="4 5">FT3S</strain>
    </source>
</reference>
<dbReference type="Pfam" id="PF18426">
    <property type="entry name" value="Tli4_C"/>
    <property type="match status" value="1"/>
</dbReference>
<keyword evidence="5" id="KW-1185">Reference proteome</keyword>
<dbReference type="EMBL" id="JACEZS010000028">
    <property type="protein sequence ID" value="MBA5608267.1"/>
    <property type="molecule type" value="Genomic_DNA"/>
</dbReference>
<dbReference type="Pfam" id="PF18443">
    <property type="entry name" value="Tli4_N"/>
    <property type="match status" value="1"/>
</dbReference>
<dbReference type="RefSeq" id="WP_182220442.1">
    <property type="nucleotide sequence ID" value="NZ_JACEZS010000028.1"/>
</dbReference>
<comment type="caution">
    <text evidence="4">The sequence shown here is derived from an EMBL/GenBank/DDBJ whole genome shotgun (WGS) entry which is preliminary data.</text>
</comment>
<feature type="compositionally biased region" description="Basic and acidic residues" evidence="1">
    <location>
        <begin position="398"/>
        <end position="412"/>
    </location>
</feature>